<gene>
    <name evidence="1" type="ORF">RF11_10784</name>
</gene>
<sequence>MQKHTRGSLEKNIWISAGERRRCSIASQIMANPKIIFLDESNKGFDSHRAETLKNRIDICLTDDGVDLSQFLASEGFEGLQKPKINCQLEDLVVYYISQLNFWSIKTCEVVHMQIGRNVNHYTIIESTKYYPSSADSQNVSHRRN</sequence>
<dbReference type="OrthoDB" id="66620at2759"/>
<proteinExistence type="predicted"/>
<protein>
    <recommendedName>
        <fullName evidence="3">ABC transporter domain-containing protein</fullName>
    </recommendedName>
</protein>
<dbReference type="SUPFAM" id="SSF52540">
    <property type="entry name" value="P-loop containing nucleoside triphosphate hydrolases"/>
    <property type="match status" value="1"/>
</dbReference>
<reference evidence="1 2" key="1">
    <citation type="journal article" date="2014" name="Genome Biol. Evol.">
        <title>The genome of the myxosporean Thelohanellus kitauei shows adaptations to nutrient acquisition within its fish host.</title>
        <authorList>
            <person name="Yang Y."/>
            <person name="Xiong J."/>
            <person name="Zhou Z."/>
            <person name="Huo F."/>
            <person name="Miao W."/>
            <person name="Ran C."/>
            <person name="Liu Y."/>
            <person name="Zhang J."/>
            <person name="Feng J."/>
            <person name="Wang M."/>
            <person name="Wang M."/>
            <person name="Wang L."/>
            <person name="Yao B."/>
        </authorList>
    </citation>
    <scope>NUCLEOTIDE SEQUENCE [LARGE SCALE GENOMIC DNA]</scope>
    <source>
        <strain evidence="1">Wuqing</strain>
    </source>
</reference>
<evidence type="ECO:0000313" key="2">
    <source>
        <dbReference type="Proteomes" id="UP000031668"/>
    </source>
</evidence>
<dbReference type="InterPro" id="IPR027417">
    <property type="entry name" value="P-loop_NTPase"/>
</dbReference>
<keyword evidence="2" id="KW-1185">Reference proteome</keyword>
<name>A0A0C2N3E4_THEKT</name>
<organism evidence="1 2">
    <name type="scientific">Thelohanellus kitauei</name>
    <name type="common">Myxosporean</name>
    <dbReference type="NCBI Taxonomy" id="669202"/>
    <lineage>
        <taxon>Eukaryota</taxon>
        <taxon>Metazoa</taxon>
        <taxon>Cnidaria</taxon>
        <taxon>Myxozoa</taxon>
        <taxon>Myxosporea</taxon>
        <taxon>Bivalvulida</taxon>
        <taxon>Platysporina</taxon>
        <taxon>Myxobolidae</taxon>
        <taxon>Thelohanellus</taxon>
    </lineage>
</organism>
<dbReference type="Gene3D" id="3.40.50.300">
    <property type="entry name" value="P-loop containing nucleotide triphosphate hydrolases"/>
    <property type="match status" value="1"/>
</dbReference>
<dbReference type="AlphaFoldDB" id="A0A0C2N3E4"/>
<dbReference type="Proteomes" id="UP000031668">
    <property type="component" value="Unassembled WGS sequence"/>
</dbReference>
<evidence type="ECO:0000313" key="1">
    <source>
        <dbReference type="EMBL" id="KII68427.1"/>
    </source>
</evidence>
<evidence type="ECO:0008006" key="3">
    <source>
        <dbReference type="Google" id="ProtNLM"/>
    </source>
</evidence>
<accession>A0A0C2N3E4</accession>
<dbReference type="EMBL" id="JWZT01002857">
    <property type="protein sequence ID" value="KII68427.1"/>
    <property type="molecule type" value="Genomic_DNA"/>
</dbReference>
<comment type="caution">
    <text evidence="1">The sequence shown here is derived from an EMBL/GenBank/DDBJ whole genome shotgun (WGS) entry which is preliminary data.</text>
</comment>